<dbReference type="Pfam" id="PF08885">
    <property type="entry name" value="GSCFA"/>
    <property type="match status" value="1"/>
</dbReference>
<comment type="caution">
    <text evidence="2">The sequence shown here is derived from an EMBL/GenBank/DDBJ whole genome shotgun (WGS) entry which is preliminary data.</text>
</comment>
<dbReference type="PATRIC" id="fig|742725.3.peg.1783"/>
<dbReference type="AlphaFoldDB" id="G5HAM5"/>
<dbReference type="EMBL" id="ADLD01000013">
    <property type="protein sequence ID" value="EHB91641.1"/>
    <property type="molecule type" value="Genomic_DNA"/>
</dbReference>
<reference evidence="2 3" key="1">
    <citation type="submission" date="2011-08" db="EMBL/GenBank/DDBJ databases">
        <title>The Genome Sequence of Alistipes indistinctus YIT 12060.</title>
        <authorList>
            <consortium name="The Broad Institute Genome Sequencing Platform"/>
            <person name="Earl A."/>
            <person name="Ward D."/>
            <person name="Feldgarden M."/>
            <person name="Gevers D."/>
            <person name="Morotomi M."/>
            <person name="Young S.K."/>
            <person name="Zeng Q."/>
            <person name="Gargeya S."/>
            <person name="Fitzgerald M."/>
            <person name="Haas B."/>
            <person name="Abouelleil A."/>
            <person name="Alvarado L."/>
            <person name="Arachchi H.M."/>
            <person name="Berlin A."/>
            <person name="Brown A."/>
            <person name="Chapman S.B."/>
            <person name="Chen Z."/>
            <person name="Dunbar C."/>
            <person name="Freedman E."/>
            <person name="Gearin G."/>
            <person name="Gellesch M."/>
            <person name="Goldberg J."/>
            <person name="Griggs A."/>
            <person name="Gujja S."/>
            <person name="Heiman D."/>
            <person name="Howarth C."/>
            <person name="Larson L."/>
            <person name="Lui A."/>
            <person name="MacDonald P.J.P."/>
            <person name="Montmayeur A."/>
            <person name="Murphy C."/>
            <person name="Neiman D."/>
            <person name="Pearson M."/>
            <person name="Priest M."/>
            <person name="Roberts A."/>
            <person name="Saif S."/>
            <person name="Shea T."/>
            <person name="Shenoy N."/>
            <person name="Sisk P."/>
            <person name="Stolte C."/>
            <person name="Sykes S."/>
            <person name="Wortman J."/>
            <person name="Nusbaum C."/>
            <person name="Birren B."/>
        </authorList>
    </citation>
    <scope>NUCLEOTIDE SEQUENCE [LARGE SCALE GENOMIC DNA]</scope>
    <source>
        <strain evidence="2 3">YIT 12060</strain>
    </source>
</reference>
<gene>
    <name evidence="2" type="ORF">HMPREF9450_01690</name>
</gene>
<organism evidence="2 3">
    <name type="scientific">Alistipes indistinctus YIT 12060</name>
    <dbReference type="NCBI Taxonomy" id="742725"/>
    <lineage>
        <taxon>Bacteria</taxon>
        <taxon>Pseudomonadati</taxon>
        <taxon>Bacteroidota</taxon>
        <taxon>Bacteroidia</taxon>
        <taxon>Bacteroidales</taxon>
        <taxon>Rikenellaceae</taxon>
        <taxon>Alistipes</taxon>
    </lineage>
</organism>
<dbReference type="InterPro" id="IPR014982">
    <property type="entry name" value="GSCFA"/>
</dbReference>
<evidence type="ECO:0000313" key="3">
    <source>
        <dbReference type="Proteomes" id="UP000006008"/>
    </source>
</evidence>
<dbReference type="Proteomes" id="UP000006008">
    <property type="component" value="Unassembled WGS sequence"/>
</dbReference>
<evidence type="ECO:0000313" key="2">
    <source>
        <dbReference type="EMBL" id="EHB91641.1"/>
    </source>
</evidence>
<proteinExistence type="predicted"/>
<keyword evidence="3" id="KW-1185">Reference proteome</keyword>
<protein>
    <recommendedName>
        <fullName evidence="1">GSCFA domain-containing protein</fullName>
    </recommendedName>
</protein>
<sequence>MYRYGRTTRPHPCTMEFRTPLHIKPSRFKIGYDTPGLVCGSCFAERIGQKMLACKMPVTLNPYGLLFNPASIAGMLDNLKVSRSFSKRDLIRHNGRWISLQHHGSFSADEAENLLQAIETATQQGHESLERSNYLIVTWGTAWVYEHTATGMIAANCHKLPESVFRRRRLTPEEIVRLWEKPLSTYLEDKEVIFTVSPVRHLRDGLAENQLSKATLIVAAHTLRERFANCRYFPAYEIMMDDLRDYRFYDRDMTHPSETAADYIWERFCEWAIAPAATGTMRRIEALQQALAHRPIHPGSDAHKVFRQRLRGEIQALSETYPELDFSEELNCSAHF</sequence>
<evidence type="ECO:0000259" key="1">
    <source>
        <dbReference type="Pfam" id="PF08885"/>
    </source>
</evidence>
<name>G5HAM5_9BACT</name>
<dbReference type="STRING" id="742725.HMPREF9450_01690"/>
<feature type="domain" description="GSCFA" evidence="1">
    <location>
        <begin position="38"/>
        <end position="268"/>
    </location>
</feature>
<dbReference type="eggNOG" id="COG2755">
    <property type="taxonomic scope" value="Bacteria"/>
</dbReference>
<accession>G5HAM5</accession>
<dbReference type="HOGENOM" id="CLU_075057_0_0_10"/>